<accession>A0A537JY83</accession>
<dbReference type="AlphaFoldDB" id="A0A537JY83"/>
<dbReference type="EMBL" id="VBAK01000143">
    <property type="protein sequence ID" value="TMI88222.1"/>
    <property type="molecule type" value="Genomic_DNA"/>
</dbReference>
<gene>
    <name evidence="1" type="ORF">E6H00_13340</name>
</gene>
<reference evidence="1 2" key="1">
    <citation type="journal article" date="2019" name="Nat. Microbiol.">
        <title>Mediterranean grassland soil C-N compound turnover is dependent on rainfall and depth, and is mediated by genomically divergent microorganisms.</title>
        <authorList>
            <person name="Diamond S."/>
            <person name="Andeer P.F."/>
            <person name="Li Z."/>
            <person name="Crits-Christoph A."/>
            <person name="Burstein D."/>
            <person name="Anantharaman K."/>
            <person name="Lane K.R."/>
            <person name="Thomas B.C."/>
            <person name="Pan C."/>
            <person name="Northen T.R."/>
            <person name="Banfield J.F."/>
        </authorList>
    </citation>
    <scope>NUCLEOTIDE SEQUENCE [LARGE SCALE GENOMIC DNA]</scope>
    <source>
        <strain evidence="1">NP_3</strain>
    </source>
</reference>
<proteinExistence type="predicted"/>
<name>A0A537JY83_9BACT</name>
<evidence type="ECO:0000313" key="2">
    <source>
        <dbReference type="Proteomes" id="UP000318509"/>
    </source>
</evidence>
<sequence>MLTVAALAVLPFIAYVAAVSNVAHIGYHLYQLTQEIAVLESEHERLQAIVSSLRAPERIERLAVTRLRLQPPRVGQIAALPLSPIAMRHAPPRPLGLWDRLGAYFHRSEAAAAESPR</sequence>
<evidence type="ECO:0008006" key="3">
    <source>
        <dbReference type="Google" id="ProtNLM"/>
    </source>
</evidence>
<evidence type="ECO:0000313" key="1">
    <source>
        <dbReference type="EMBL" id="TMI88222.1"/>
    </source>
</evidence>
<dbReference type="Proteomes" id="UP000318509">
    <property type="component" value="Unassembled WGS sequence"/>
</dbReference>
<comment type="caution">
    <text evidence="1">The sequence shown here is derived from an EMBL/GenBank/DDBJ whole genome shotgun (WGS) entry which is preliminary data.</text>
</comment>
<protein>
    <recommendedName>
        <fullName evidence="3">Cell division protein FtsL</fullName>
    </recommendedName>
</protein>
<organism evidence="1 2">
    <name type="scientific">Candidatus Segetimicrobium genomatis</name>
    <dbReference type="NCBI Taxonomy" id="2569760"/>
    <lineage>
        <taxon>Bacteria</taxon>
        <taxon>Bacillati</taxon>
        <taxon>Candidatus Sysuimicrobiota</taxon>
        <taxon>Candidatus Sysuimicrobiia</taxon>
        <taxon>Candidatus Sysuimicrobiales</taxon>
        <taxon>Candidatus Segetimicrobiaceae</taxon>
        <taxon>Candidatus Segetimicrobium</taxon>
    </lineage>
</organism>